<proteinExistence type="predicted"/>
<dbReference type="Proteomes" id="UP000005237">
    <property type="component" value="Unassembled WGS sequence"/>
</dbReference>
<reference evidence="2" key="1">
    <citation type="submission" date="2010-08" db="EMBL/GenBank/DDBJ databases">
        <authorList>
            <consortium name="Caenorhabditis japonica Sequencing Consortium"/>
            <person name="Wilson R.K."/>
        </authorList>
    </citation>
    <scope>NUCLEOTIDE SEQUENCE [LARGE SCALE GENOMIC DNA]</scope>
    <source>
        <strain evidence="2">DF5081</strain>
    </source>
</reference>
<name>A0A8R1IRR9_CAEJA</name>
<keyword evidence="2" id="KW-1185">Reference proteome</keyword>
<evidence type="ECO:0000313" key="1">
    <source>
        <dbReference type="EnsemblMetazoa" id="CJA35647.1"/>
    </source>
</evidence>
<dbReference type="EnsemblMetazoa" id="CJA35647.1">
    <property type="protein sequence ID" value="CJA35647.1"/>
    <property type="gene ID" value="WBGene00211494"/>
</dbReference>
<protein>
    <submittedName>
        <fullName evidence="1">Uncharacterized protein</fullName>
    </submittedName>
</protein>
<accession>A0A8R1IRR9</accession>
<organism evidence="1 2">
    <name type="scientific">Caenorhabditis japonica</name>
    <dbReference type="NCBI Taxonomy" id="281687"/>
    <lineage>
        <taxon>Eukaryota</taxon>
        <taxon>Metazoa</taxon>
        <taxon>Ecdysozoa</taxon>
        <taxon>Nematoda</taxon>
        <taxon>Chromadorea</taxon>
        <taxon>Rhabditida</taxon>
        <taxon>Rhabditina</taxon>
        <taxon>Rhabditomorpha</taxon>
        <taxon>Rhabditoidea</taxon>
        <taxon>Rhabditidae</taxon>
        <taxon>Peloderinae</taxon>
        <taxon>Caenorhabditis</taxon>
    </lineage>
</organism>
<evidence type="ECO:0000313" key="2">
    <source>
        <dbReference type="Proteomes" id="UP000005237"/>
    </source>
</evidence>
<reference evidence="1" key="2">
    <citation type="submission" date="2022-06" db="UniProtKB">
        <authorList>
            <consortium name="EnsemblMetazoa"/>
        </authorList>
    </citation>
    <scope>IDENTIFICATION</scope>
    <source>
        <strain evidence="1">DF5081</strain>
    </source>
</reference>
<dbReference type="AlphaFoldDB" id="A0A8R1IRR9"/>
<sequence>MSPTIPTCDSTSSNTIWTNLFHTMVEGFCLHSITPSSTIFVERCMSTV</sequence>